<protein>
    <recommendedName>
        <fullName evidence="3">Nitrate/nitrite sensing protein domain-containing protein</fullName>
    </recommendedName>
</protein>
<evidence type="ECO:0000313" key="5">
    <source>
        <dbReference type="Proteomes" id="UP001209878"/>
    </source>
</evidence>
<keyword evidence="2" id="KW-0812">Transmembrane</keyword>
<organism evidence="4 5">
    <name type="scientific">Ridgeia piscesae</name>
    <name type="common">Tubeworm</name>
    <dbReference type="NCBI Taxonomy" id="27915"/>
    <lineage>
        <taxon>Eukaryota</taxon>
        <taxon>Metazoa</taxon>
        <taxon>Spiralia</taxon>
        <taxon>Lophotrochozoa</taxon>
        <taxon>Annelida</taxon>
        <taxon>Polychaeta</taxon>
        <taxon>Sedentaria</taxon>
        <taxon>Canalipalpata</taxon>
        <taxon>Sabellida</taxon>
        <taxon>Siboglinidae</taxon>
        <taxon>Ridgeia</taxon>
    </lineage>
</organism>
<comment type="caution">
    <text evidence="4">The sequence shown here is derived from an EMBL/GenBank/DDBJ whole genome shotgun (WGS) entry which is preliminary data.</text>
</comment>
<dbReference type="EMBL" id="JAODUO010000658">
    <property type="protein sequence ID" value="KAK2176542.1"/>
    <property type="molecule type" value="Genomic_DNA"/>
</dbReference>
<feature type="transmembrane region" description="Helical" evidence="2">
    <location>
        <begin position="317"/>
        <end position="343"/>
    </location>
</feature>
<dbReference type="GO" id="GO:0016829">
    <property type="term" value="F:lyase activity"/>
    <property type="evidence" value="ECO:0007669"/>
    <property type="project" value="UniProtKB-KW"/>
</dbReference>
<accession>A0AAD9NN75</accession>
<keyword evidence="2" id="KW-1133">Transmembrane helix</keyword>
<dbReference type="AlphaFoldDB" id="A0AAD9NN75"/>
<dbReference type="SUPFAM" id="SSF55073">
    <property type="entry name" value="Nucleotide cyclase"/>
    <property type="match status" value="1"/>
</dbReference>
<feature type="transmembrane region" description="Helical" evidence="2">
    <location>
        <begin position="28"/>
        <end position="48"/>
    </location>
</feature>
<feature type="domain" description="Nitrate/nitrite sensing protein" evidence="3">
    <location>
        <begin position="72"/>
        <end position="306"/>
    </location>
</feature>
<keyword evidence="5" id="KW-1185">Reference proteome</keyword>
<gene>
    <name evidence="4" type="ORF">NP493_657g01049</name>
</gene>
<keyword evidence="1" id="KW-0456">Lyase</keyword>
<dbReference type="InterPro" id="IPR013587">
    <property type="entry name" value="Nitrate/nitrite_sensing"/>
</dbReference>
<evidence type="ECO:0000313" key="4">
    <source>
        <dbReference type="EMBL" id="KAK2176542.1"/>
    </source>
</evidence>
<dbReference type="Gene3D" id="3.30.70.1230">
    <property type="entry name" value="Nucleotide cyclase"/>
    <property type="match status" value="1"/>
</dbReference>
<dbReference type="Pfam" id="PF08376">
    <property type="entry name" value="NIT"/>
    <property type="match status" value="1"/>
</dbReference>
<evidence type="ECO:0000259" key="3">
    <source>
        <dbReference type="Pfam" id="PF08376"/>
    </source>
</evidence>
<name>A0AAD9NN75_RIDPI</name>
<evidence type="ECO:0000256" key="2">
    <source>
        <dbReference type="SAM" id="Phobius"/>
    </source>
</evidence>
<dbReference type="InterPro" id="IPR029787">
    <property type="entry name" value="Nucleotide_cyclase"/>
</dbReference>
<proteinExistence type="predicted"/>
<reference evidence="4" key="1">
    <citation type="journal article" date="2023" name="Mol. Biol. Evol.">
        <title>Third-Generation Sequencing Reveals the Adaptive Role of the Epigenome in Three Deep-Sea Polychaetes.</title>
        <authorList>
            <person name="Perez M."/>
            <person name="Aroh O."/>
            <person name="Sun Y."/>
            <person name="Lan Y."/>
            <person name="Juniper S.K."/>
            <person name="Young C.R."/>
            <person name="Angers B."/>
            <person name="Qian P.Y."/>
        </authorList>
    </citation>
    <scope>NUCLEOTIDE SEQUENCE</scope>
    <source>
        <strain evidence="4">R07B-5</strain>
    </source>
</reference>
<sequence>MVDAKKPKGWLRTESFTKQGQLRKMTKMVALVSIPILILINIASYFTASNIMFQLDNNSLHRIVRRSVEFADVIQSLQTERDMTVMYLCAKYPQMQMIESYLKTSESIKQLSSWPVNPSRDLGVQFSTKAAFHQHLIDHRKKVNILVIDCYEEIAFYSRSIGMMIDWLHDAIKASVLGDVWNIVVSYQKIVICTEDATTMRSLGIVYFSQGSFNSSAAYNRFMEVSKSIKVNYAFALMYSAKMTSLRQKTMHFAGYDVVKVIDHYASAIEKRSVAFEPLEGTYWYGNMTLLFDALVDIQKNVGAELLHQLNAPTTRVISGIVFSVVIIVSVIVVSPIVVIRVYGTLVVIANNMVLCETITTSISATRDYTQKLLIARCTNHVTRLLIKRVAVPVRCVKHVSVVCFDVIDFQHVAEEMDIDEVTACLNELVKIFKKKCLDTTGVFRARTFDQTLMTVFGVDGEVDYVGEAAKGWLCR</sequence>
<dbReference type="Proteomes" id="UP001209878">
    <property type="component" value="Unassembled WGS sequence"/>
</dbReference>
<keyword evidence="2" id="KW-0472">Membrane</keyword>
<evidence type="ECO:0000256" key="1">
    <source>
        <dbReference type="ARBA" id="ARBA00023239"/>
    </source>
</evidence>